<dbReference type="Pfam" id="PF13602">
    <property type="entry name" value="ADH_zinc_N_2"/>
    <property type="match status" value="1"/>
</dbReference>
<reference evidence="3 4" key="1">
    <citation type="journal article" date="2016" name="Genome Announc.">
        <title>Complete Genome and Plasmid Sequences for Rhodococcus fascians D188 and Draft Sequences for Rhodococcus Isolates PBTS 1 and PBTS 2.</title>
        <authorList>
            <person name="Stamler R.A."/>
            <person name="Vereecke D."/>
            <person name="Zhang Y."/>
            <person name="Schilkey F."/>
            <person name="Devitt N."/>
            <person name="Randall J.J."/>
        </authorList>
    </citation>
    <scope>NUCLEOTIDE SEQUENCE [LARGE SCALE GENOMIC DNA]</scope>
    <source>
        <strain evidence="3 4">PBTS2</strain>
    </source>
</reference>
<dbReference type="PATRIC" id="fig|1653479.3.peg.752"/>
<feature type="domain" description="Enoyl reductase (ER)" evidence="2">
    <location>
        <begin position="18"/>
        <end position="316"/>
    </location>
</feature>
<dbReference type="Gene3D" id="3.40.50.720">
    <property type="entry name" value="NAD(P)-binding Rossmann-like Domain"/>
    <property type="match status" value="1"/>
</dbReference>
<dbReference type="InterPro" id="IPR036291">
    <property type="entry name" value="NAD(P)-bd_dom_sf"/>
</dbReference>
<dbReference type="EC" id="1.6.5.5" evidence="3"/>
<dbReference type="InterPro" id="IPR011032">
    <property type="entry name" value="GroES-like_sf"/>
</dbReference>
<dbReference type="Gene3D" id="3.90.180.10">
    <property type="entry name" value="Medium-chain alcohol dehydrogenases, catalytic domain"/>
    <property type="match status" value="1"/>
</dbReference>
<keyword evidence="3" id="KW-0560">Oxidoreductase</keyword>
<name>A0A143QFU7_RHOFA</name>
<evidence type="ECO:0000256" key="1">
    <source>
        <dbReference type="ARBA" id="ARBA00022857"/>
    </source>
</evidence>
<dbReference type="PANTHER" id="PTHR44154:SF1">
    <property type="entry name" value="QUINONE OXIDOREDUCTASE"/>
    <property type="match status" value="1"/>
</dbReference>
<dbReference type="GO" id="GO:0003960">
    <property type="term" value="F:quinone reductase (NADPH) activity"/>
    <property type="evidence" value="ECO:0007669"/>
    <property type="project" value="UniProtKB-EC"/>
</dbReference>
<dbReference type="SUPFAM" id="SSF51735">
    <property type="entry name" value="NAD(P)-binding Rossmann-fold domains"/>
    <property type="match status" value="1"/>
</dbReference>
<protein>
    <submittedName>
        <fullName evidence="3">Quinone oxidoreductase 1</fullName>
        <ecNumber evidence="3">1.6.5.5</ecNumber>
    </submittedName>
</protein>
<gene>
    <name evidence="3" type="primary">qorA_1</name>
    <name evidence="3" type="ORF">A3Q41_00735</name>
</gene>
<sequence length="318" mass="32495">MVTVVPRMTRVAVAASYGGPDVIEIVERELPEPSEGQVLVEVKAIGVNPFDYKSYSGAFGTDGSKLPIALGSEASGIVVAVGGTVEGPVGPVAVGDAVVVSGQNGTYAERILVPARFVFPKPEALDWNVAAGVLAVAGTAYDALESVGVESGDTVLVHGAAGGVGSVVAQLALERGATVIGTARHQNHDALRAYGVEPVEYGDGLIDRVRAAAPNGVDAAIDTVGTDEAVDVSLELLTDRPRLVSTAAFGRASADGFLTVGGPVSMERRRLASPVLLEQAGAGVFEVTVAKTFPLADAARAHAELQSAHPRGKFVLIP</sequence>
<reference evidence="4" key="2">
    <citation type="submission" date="2016-04" db="EMBL/GenBank/DDBJ databases">
        <title>Complete Genome and Plasmid Sequences for Rhodococcus fascians D188 and Draft Sequences for Rhodococcus spp. Isolates PBTS 1 and PBTS 2.</title>
        <authorList>
            <person name="Stamer R."/>
            <person name="Vereecke D."/>
            <person name="Zhang Y."/>
            <person name="Schilkey F."/>
            <person name="Devitt N."/>
            <person name="Randall J."/>
        </authorList>
    </citation>
    <scope>NUCLEOTIDE SEQUENCE [LARGE SCALE GENOMIC DNA]</scope>
    <source>
        <strain evidence="4">PBTS2</strain>
    </source>
</reference>
<evidence type="ECO:0000259" key="2">
    <source>
        <dbReference type="SMART" id="SM00829"/>
    </source>
</evidence>
<dbReference type="EMBL" id="CP015220">
    <property type="protein sequence ID" value="AMY22053.1"/>
    <property type="molecule type" value="Genomic_DNA"/>
</dbReference>
<dbReference type="InterPro" id="IPR020843">
    <property type="entry name" value="ER"/>
</dbReference>
<dbReference type="PANTHER" id="PTHR44154">
    <property type="entry name" value="QUINONE OXIDOREDUCTASE"/>
    <property type="match status" value="1"/>
</dbReference>
<dbReference type="Pfam" id="PF08240">
    <property type="entry name" value="ADH_N"/>
    <property type="match status" value="1"/>
</dbReference>
<dbReference type="SMART" id="SM00829">
    <property type="entry name" value="PKS_ER"/>
    <property type="match status" value="1"/>
</dbReference>
<dbReference type="CDD" id="cd05289">
    <property type="entry name" value="MDR_like_2"/>
    <property type="match status" value="1"/>
</dbReference>
<dbReference type="AlphaFoldDB" id="A0A143QFU7"/>
<dbReference type="SUPFAM" id="SSF50129">
    <property type="entry name" value="GroES-like"/>
    <property type="match status" value="1"/>
</dbReference>
<dbReference type="KEGG" id="rhs:A3Q41_00735"/>
<evidence type="ECO:0000313" key="4">
    <source>
        <dbReference type="Proteomes" id="UP000076038"/>
    </source>
</evidence>
<evidence type="ECO:0000313" key="3">
    <source>
        <dbReference type="EMBL" id="AMY22053.1"/>
    </source>
</evidence>
<dbReference type="InterPro" id="IPR013154">
    <property type="entry name" value="ADH-like_N"/>
</dbReference>
<organism evidence="3 4">
    <name type="scientific">Rhodococcoides fascians</name>
    <name type="common">Rhodococcus fascians</name>
    <dbReference type="NCBI Taxonomy" id="1828"/>
    <lineage>
        <taxon>Bacteria</taxon>
        <taxon>Bacillati</taxon>
        <taxon>Actinomycetota</taxon>
        <taxon>Actinomycetes</taxon>
        <taxon>Mycobacteriales</taxon>
        <taxon>Nocardiaceae</taxon>
        <taxon>Rhodococcoides</taxon>
    </lineage>
</organism>
<dbReference type="Proteomes" id="UP000076038">
    <property type="component" value="Chromosome"/>
</dbReference>
<keyword evidence="1" id="KW-0521">NADP</keyword>
<proteinExistence type="predicted"/>
<accession>A0A143QFU7</accession>
<dbReference type="InterPro" id="IPR051603">
    <property type="entry name" value="Zinc-ADH_QOR/CCCR"/>
</dbReference>
<keyword evidence="4" id="KW-1185">Reference proteome</keyword>